<gene>
    <name evidence="2" type="ORF">MNBD_GAMMA11-2812</name>
</gene>
<dbReference type="PANTHER" id="PTHR33525">
    <property type="match status" value="1"/>
</dbReference>
<dbReference type="InterPro" id="IPR052340">
    <property type="entry name" value="RNase_Y/CdgJ"/>
</dbReference>
<dbReference type="Gene3D" id="1.10.3210.10">
    <property type="entry name" value="Hypothetical protein af1432"/>
    <property type="match status" value="1"/>
</dbReference>
<dbReference type="PANTHER" id="PTHR33525:SF3">
    <property type="entry name" value="RIBONUCLEASE Y"/>
    <property type="match status" value="1"/>
</dbReference>
<proteinExistence type="predicted"/>
<dbReference type="AlphaFoldDB" id="A0A3B0X9U7"/>
<accession>A0A3B0X9U7</accession>
<evidence type="ECO:0000259" key="1">
    <source>
        <dbReference type="PROSITE" id="PS51833"/>
    </source>
</evidence>
<sequence length="280" mass="31142">MLSLDKLVERSGKLGSLPAIVYRVFDVMDNPKSTATQIGRIINDDPALTARLLKLVNSPFYGFTAKVDTVYRAVALIGHKELRSVVVAASAIKVFDGIPSELISMQDFWKRSLSTAVTGRVLAAFKREKEIERYFIAGLLHDIGSLLMFLKLPDEMAQVLQQQQAEGTDRCEAENEILGYDHTQAGGDLLRKWNLPPLICGAVKFQHAPQNAPQAEQRGAWLIHLASAIVAHHIERDPLLAEDAEIDVGIWQANKLDHGLLPKILDKSRQQYESSKDILI</sequence>
<dbReference type="PROSITE" id="PS51833">
    <property type="entry name" value="HDOD"/>
    <property type="match status" value="1"/>
</dbReference>
<reference evidence="2" key="1">
    <citation type="submission" date="2018-06" db="EMBL/GenBank/DDBJ databases">
        <authorList>
            <person name="Zhirakovskaya E."/>
        </authorList>
    </citation>
    <scope>NUCLEOTIDE SEQUENCE</scope>
</reference>
<feature type="domain" description="HDOD" evidence="1">
    <location>
        <begin position="14"/>
        <end position="209"/>
    </location>
</feature>
<organism evidence="2">
    <name type="scientific">hydrothermal vent metagenome</name>
    <dbReference type="NCBI Taxonomy" id="652676"/>
    <lineage>
        <taxon>unclassified sequences</taxon>
        <taxon>metagenomes</taxon>
        <taxon>ecological metagenomes</taxon>
    </lineage>
</organism>
<dbReference type="Pfam" id="PF08668">
    <property type="entry name" value="HDOD"/>
    <property type="match status" value="1"/>
</dbReference>
<name>A0A3B0X9U7_9ZZZZ</name>
<dbReference type="SUPFAM" id="SSF109604">
    <property type="entry name" value="HD-domain/PDEase-like"/>
    <property type="match status" value="1"/>
</dbReference>
<protein>
    <submittedName>
        <fullName evidence="2">Predicted signal transduction protein</fullName>
    </submittedName>
</protein>
<dbReference type="InterPro" id="IPR013976">
    <property type="entry name" value="HDOD"/>
</dbReference>
<evidence type="ECO:0000313" key="2">
    <source>
        <dbReference type="EMBL" id="VAW58239.1"/>
    </source>
</evidence>
<dbReference type="EMBL" id="UOFG01000031">
    <property type="protein sequence ID" value="VAW58239.1"/>
    <property type="molecule type" value="Genomic_DNA"/>
</dbReference>